<dbReference type="AlphaFoldDB" id="A0A246HKQ4"/>
<evidence type="ECO:0000313" key="2">
    <source>
        <dbReference type="Proteomes" id="UP000198157"/>
    </source>
</evidence>
<organism evidence="1 2">
    <name type="scientific">Stenotrophomonas maltophilia</name>
    <name type="common">Pseudomonas maltophilia</name>
    <name type="synonym">Xanthomonas maltophilia</name>
    <dbReference type="NCBI Taxonomy" id="40324"/>
    <lineage>
        <taxon>Bacteria</taxon>
        <taxon>Pseudomonadati</taxon>
        <taxon>Pseudomonadota</taxon>
        <taxon>Gammaproteobacteria</taxon>
        <taxon>Lysobacterales</taxon>
        <taxon>Lysobacteraceae</taxon>
        <taxon>Stenotrophomonas</taxon>
        <taxon>Stenotrophomonas maltophilia group</taxon>
    </lineage>
</organism>
<reference evidence="1 2" key="1">
    <citation type="submission" date="2017-06" db="EMBL/GenBank/DDBJ databases">
        <authorList>
            <person name="Kim H.J."/>
            <person name="Triplett B.A."/>
        </authorList>
    </citation>
    <scope>NUCLEOTIDE SEQUENCE [LARGE SCALE GENOMIC DNA]</scope>
    <source>
        <strain evidence="1 2">13146</strain>
    </source>
</reference>
<comment type="caution">
    <text evidence="1">The sequence shown here is derived from an EMBL/GenBank/DDBJ whole genome shotgun (WGS) entry which is preliminary data.</text>
</comment>
<name>A0A246HKQ4_STEMA</name>
<evidence type="ECO:0000313" key="1">
    <source>
        <dbReference type="EMBL" id="OWQ52217.1"/>
    </source>
</evidence>
<sequence>MPAVLAAEASRTAGVASRRIRPGRALRHIPVRAHARSRVRILVQVPTLLRGRDPGRDPIRQDRAQVRIRPVQAQVQAQVRIRRVRGHTRRRPRR</sequence>
<protein>
    <submittedName>
        <fullName evidence="1">Uncharacterized protein</fullName>
    </submittedName>
</protein>
<gene>
    <name evidence="1" type="ORF">CEE60_12905</name>
</gene>
<proteinExistence type="predicted"/>
<accession>A0A246HKQ4</accession>
<feature type="non-terminal residue" evidence="1">
    <location>
        <position position="94"/>
    </location>
</feature>
<dbReference type="Proteomes" id="UP000198157">
    <property type="component" value="Unassembled WGS sequence"/>
</dbReference>
<dbReference type="EMBL" id="NIVS01000032">
    <property type="protein sequence ID" value="OWQ52217.1"/>
    <property type="molecule type" value="Genomic_DNA"/>
</dbReference>